<gene>
    <name evidence="2" type="ORF">PODLI_1B026317</name>
</gene>
<dbReference type="Proteomes" id="UP001178461">
    <property type="component" value="Chromosome Z"/>
</dbReference>
<sequence length="158" mass="17878">MEKVEAEVCMLCGRKTFCLCTGLQHSSHFTLLHEEQDTTRSAQEVQQAQGAAIAESHRHQVFKICHWHRWLEESPQAWQAKEDSSGNRKREAVLKFSITWNTNLRNYLEAQAVVETLLKHETPESLLQYEGIKAAVESLLPYTALPESGPVTAGLHVP</sequence>
<dbReference type="AlphaFoldDB" id="A0AA35LCX0"/>
<proteinExistence type="predicted"/>
<keyword evidence="3" id="KW-1185">Reference proteome</keyword>
<dbReference type="InterPro" id="IPR013934">
    <property type="entry name" value="Utp13_C"/>
</dbReference>
<dbReference type="GO" id="GO:0032040">
    <property type="term" value="C:small-subunit processome"/>
    <property type="evidence" value="ECO:0007669"/>
    <property type="project" value="InterPro"/>
</dbReference>
<name>A0AA35LCX0_9SAUR</name>
<evidence type="ECO:0000313" key="3">
    <source>
        <dbReference type="Proteomes" id="UP001178461"/>
    </source>
</evidence>
<dbReference type="EMBL" id="OX395140">
    <property type="protein sequence ID" value="CAI5793497.1"/>
    <property type="molecule type" value="Genomic_DNA"/>
</dbReference>
<protein>
    <submittedName>
        <fullName evidence="2">Beta 3</fullName>
    </submittedName>
</protein>
<evidence type="ECO:0000313" key="2">
    <source>
        <dbReference type="EMBL" id="CAI5793497.1"/>
    </source>
</evidence>
<feature type="domain" description="U3 small nucleolar RNA-associated protein 13 C-terminal" evidence="1">
    <location>
        <begin position="87"/>
        <end position="143"/>
    </location>
</feature>
<accession>A0AA35LCX0</accession>
<dbReference type="GO" id="GO:0006364">
    <property type="term" value="P:rRNA processing"/>
    <property type="evidence" value="ECO:0007669"/>
    <property type="project" value="InterPro"/>
</dbReference>
<organism evidence="2 3">
    <name type="scientific">Podarcis lilfordi</name>
    <name type="common">Lilford's wall lizard</name>
    <dbReference type="NCBI Taxonomy" id="74358"/>
    <lineage>
        <taxon>Eukaryota</taxon>
        <taxon>Metazoa</taxon>
        <taxon>Chordata</taxon>
        <taxon>Craniata</taxon>
        <taxon>Vertebrata</taxon>
        <taxon>Euteleostomi</taxon>
        <taxon>Lepidosauria</taxon>
        <taxon>Squamata</taxon>
        <taxon>Bifurcata</taxon>
        <taxon>Unidentata</taxon>
        <taxon>Episquamata</taxon>
        <taxon>Laterata</taxon>
        <taxon>Lacertibaenia</taxon>
        <taxon>Lacertidae</taxon>
        <taxon>Podarcis</taxon>
    </lineage>
</organism>
<dbReference type="Pfam" id="PF08625">
    <property type="entry name" value="Utp13"/>
    <property type="match status" value="1"/>
</dbReference>
<reference evidence="2" key="1">
    <citation type="submission" date="2022-12" db="EMBL/GenBank/DDBJ databases">
        <authorList>
            <person name="Alioto T."/>
            <person name="Alioto T."/>
            <person name="Gomez Garrido J."/>
        </authorList>
    </citation>
    <scope>NUCLEOTIDE SEQUENCE</scope>
</reference>
<evidence type="ECO:0000259" key="1">
    <source>
        <dbReference type="Pfam" id="PF08625"/>
    </source>
</evidence>